<evidence type="ECO:0000256" key="1">
    <source>
        <dbReference type="SAM" id="MobiDB-lite"/>
    </source>
</evidence>
<gene>
    <name evidence="3" type="ORF">FHS40_009119</name>
</gene>
<name>A0A7W8B434_STRST</name>
<accession>A0A7W8B434</accession>
<feature type="region of interest" description="Disordered" evidence="1">
    <location>
        <begin position="393"/>
        <end position="413"/>
    </location>
</feature>
<organism evidence="3 4">
    <name type="scientific">Streptomyces spectabilis</name>
    <dbReference type="NCBI Taxonomy" id="68270"/>
    <lineage>
        <taxon>Bacteria</taxon>
        <taxon>Bacillati</taxon>
        <taxon>Actinomycetota</taxon>
        <taxon>Actinomycetes</taxon>
        <taxon>Kitasatosporales</taxon>
        <taxon>Streptomycetaceae</taxon>
        <taxon>Streptomyces</taxon>
    </lineage>
</organism>
<dbReference type="Pfam" id="PF06527">
    <property type="entry name" value="TniQ"/>
    <property type="match status" value="1"/>
</dbReference>
<evidence type="ECO:0000259" key="2">
    <source>
        <dbReference type="Pfam" id="PF06527"/>
    </source>
</evidence>
<dbReference type="InterPro" id="IPR009492">
    <property type="entry name" value="TniQ"/>
</dbReference>
<protein>
    <recommendedName>
        <fullName evidence="2">TniQ domain-containing protein</fullName>
    </recommendedName>
</protein>
<dbReference type="SUPFAM" id="SSF46689">
    <property type="entry name" value="Homeodomain-like"/>
    <property type="match status" value="1"/>
</dbReference>
<keyword evidence="4" id="KW-1185">Reference proteome</keyword>
<dbReference type="RefSeq" id="WP_184927080.1">
    <property type="nucleotide sequence ID" value="NZ_BMSQ01000064.1"/>
</dbReference>
<evidence type="ECO:0000313" key="4">
    <source>
        <dbReference type="Proteomes" id="UP000549009"/>
    </source>
</evidence>
<reference evidence="3 4" key="1">
    <citation type="submission" date="2020-08" db="EMBL/GenBank/DDBJ databases">
        <title>Genomic Encyclopedia of Type Strains, Phase III (KMG-III): the genomes of soil and plant-associated and newly described type strains.</title>
        <authorList>
            <person name="Whitman W."/>
        </authorList>
    </citation>
    <scope>NUCLEOTIDE SEQUENCE [LARGE SCALE GENOMIC DNA]</scope>
    <source>
        <strain evidence="3 4">CECT 3146</strain>
    </source>
</reference>
<feature type="compositionally biased region" description="Polar residues" evidence="1">
    <location>
        <begin position="397"/>
        <end position="413"/>
    </location>
</feature>
<dbReference type="Proteomes" id="UP000549009">
    <property type="component" value="Unassembled WGS sequence"/>
</dbReference>
<comment type="caution">
    <text evidence="3">The sequence shown here is derived from an EMBL/GenBank/DDBJ whole genome shotgun (WGS) entry which is preliminary data.</text>
</comment>
<evidence type="ECO:0000313" key="3">
    <source>
        <dbReference type="EMBL" id="MBB5109989.1"/>
    </source>
</evidence>
<dbReference type="EMBL" id="JACHJD010000053">
    <property type="protein sequence ID" value="MBB5109989.1"/>
    <property type="molecule type" value="Genomic_DNA"/>
</dbReference>
<dbReference type="InterPro" id="IPR009057">
    <property type="entry name" value="Homeodomain-like_sf"/>
</dbReference>
<dbReference type="AlphaFoldDB" id="A0A7W8B434"/>
<feature type="region of interest" description="Disordered" evidence="1">
    <location>
        <begin position="108"/>
        <end position="133"/>
    </location>
</feature>
<feature type="domain" description="TniQ" evidence="2">
    <location>
        <begin position="140"/>
        <end position="223"/>
    </location>
</feature>
<sequence length="413" mass="45876">MLPRERAEKILTLHAAGWPVQAIADHIGHSHQTVRDYINGRRTPGIRAPRPSLLTEPLASYCRQRLAEDPHLRTRVLFKEVADLGFQGSQRTFYRELDRRRRLLALTDRQETNSQEEDPQIPSGISRTLTRRHERTPVLPQRVAPIAGETLNSYLARIAQANHLTATEVLAVLPTWFSTKTNNIDDRAQHHMLALAATQALHELAHLSGTTPAGLAHALPAFGTDESPVRATTACHRCTARLGISEPVPVHLPIHHKVCTRHGIWLSDLGEPHLDLSICHEITTAQHRANRLLRRFTPQQLILAHQTAVEAVPPWPVSPAAVPHHWRYRLLALQTHNHQRGIPTDLDTYTHAAIYPDAIELAAAVLAKHPHDPARSTGENSPHLRTAAPAVHGHFATQDSSPQVRAAASGTTR</sequence>
<proteinExistence type="predicted"/>